<dbReference type="AlphaFoldDB" id="A0A2N3XTR3"/>
<protein>
    <submittedName>
        <fullName evidence="1">PE family protein</fullName>
    </submittedName>
</protein>
<dbReference type="OrthoDB" id="3690876at2"/>
<organism evidence="1 2">
    <name type="scientific">Saccharopolyspora spinosa</name>
    <dbReference type="NCBI Taxonomy" id="60894"/>
    <lineage>
        <taxon>Bacteria</taxon>
        <taxon>Bacillati</taxon>
        <taxon>Actinomycetota</taxon>
        <taxon>Actinomycetes</taxon>
        <taxon>Pseudonocardiales</taxon>
        <taxon>Pseudonocardiaceae</taxon>
        <taxon>Saccharopolyspora</taxon>
    </lineage>
</organism>
<dbReference type="STRING" id="994479.GCA_000194155_04317"/>
<sequence>MSFFDGVGNAVVTAGQKVARSATIHTAINSGGTAKAASFQVDIEQIPGLITEYEKAQDMLGRILRKAQDLQNVVPPGDDEVSERLASSLGEMAGNNEGCLSWAVNDARARIQSQIDQLKAALGTYQTTDENATARQV</sequence>
<dbReference type="RefSeq" id="WP_010308720.1">
    <property type="nucleotide sequence ID" value="NZ_CP061007.1"/>
</dbReference>
<gene>
    <name evidence="1" type="ORF">A8926_1609</name>
</gene>
<reference evidence="1" key="1">
    <citation type="submission" date="2017-12" db="EMBL/GenBank/DDBJ databases">
        <title>Sequencing the genomes of 1000 Actinobacteria strains.</title>
        <authorList>
            <person name="Klenk H.-P."/>
        </authorList>
    </citation>
    <scope>NUCLEOTIDE SEQUENCE [LARGE SCALE GENOMIC DNA]</scope>
    <source>
        <strain evidence="1">DSM 44228</strain>
    </source>
</reference>
<dbReference type="Proteomes" id="UP000233786">
    <property type="component" value="Unassembled WGS sequence"/>
</dbReference>
<dbReference type="EMBL" id="PJNB01000001">
    <property type="protein sequence ID" value="PKW14032.1"/>
    <property type="molecule type" value="Genomic_DNA"/>
</dbReference>
<evidence type="ECO:0000313" key="2">
    <source>
        <dbReference type="Proteomes" id="UP000233786"/>
    </source>
</evidence>
<keyword evidence="2" id="KW-1185">Reference proteome</keyword>
<comment type="caution">
    <text evidence="1">The sequence shown here is derived from an EMBL/GenBank/DDBJ whole genome shotgun (WGS) entry which is preliminary data.</text>
</comment>
<accession>A0A2N3XTR3</accession>
<name>A0A2N3XTR3_SACSN</name>
<evidence type="ECO:0000313" key="1">
    <source>
        <dbReference type="EMBL" id="PKW14032.1"/>
    </source>
</evidence>
<proteinExistence type="predicted"/>